<dbReference type="EMBL" id="MOMC01000053">
    <property type="protein sequence ID" value="ONH26107.1"/>
    <property type="molecule type" value="Genomic_DNA"/>
</dbReference>
<sequence length="278" mass="28154">MSVIYLVRHGQASFGTADYDVLSELGYRQAALVGAELRARGVRADLAVAGTLRRQRGTAAAALAAFAEGPAVGAAAGGAALANGAADSASSAAPAAAGTDSAAGVNVAAGADVAVAGWSGEVETDNRWNEYDQDWIINRHADVGSAPGGEGRLPPSRGMSSRSYQGLLDVALSEWIASTATGPGSYVAFSDGVGDALDGLVRRLGSGGTAVVFSSAGPIAAMCARLLDLRVDGIISLNRVMINGSITKIVSGRSGTSLISYNEHSHIDAAGREFLSYR</sequence>
<dbReference type="GO" id="GO:0016787">
    <property type="term" value="F:hydrolase activity"/>
    <property type="evidence" value="ECO:0007669"/>
    <property type="project" value="UniProtKB-KW"/>
</dbReference>
<evidence type="ECO:0000256" key="1">
    <source>
        <dbReference type="ARBA" id="ARBA00022801"/>
    </source>
</evidence>
<evidence type="ECO:0000313" key="3">
    <source>
        <dbReference type="Proteomes" id="UP000188929"/>
    </source>
</evidence>
<evidence type="ECO:0000313" key="2">
    <source>
        <dbReference type="EMBL" id="ONH26107.1"/>
    </source>
</evidence>
<dbReference type="InterPro" id="IPR051021">
    <property type="entry name" value="Mito_Ser/Thr_phosphatase"/>
</dbReference>
<gene>
    <name evidence="2" type="ORF">BL253_25465</name>
</gene>
<name>A0A1V2I763_9ACTN</name>
<dbReference type="Proteomes" id="UP000188929">
    <property type="component" value="Unassembled WGS sequence"/>
</dbReference>
<organism evidence="2 3">
    <name type="scientific">Pseudofrankia asymbiotica</name>
    <dbReference type="NCBI Taxonomy" id="1834516"/>
    <lineage>
        <taxon>Bacteria</taxon>
        <taxon>Bacillati</taxon>
        <taxon>Actinomycetota</taxon>
        <taxon>Actinomycetes</taxon>
        <taxon>Frankiales</taxon>
        <taxon>Frankiaceae</taxon>
        <taxon>Pseudofrankia</taxon>
    </lineage>
</organism>
<dbReference type="AlphaFoldDB" id="A0A1V2I763"/>
<keyword evidence="1" id="KW-0378">Hydrolase</keyword>
<dbReference type="STRING" id="1834516.BL253_25465"/>
<dbReference type="SMART" id="SM00855">
    <property type="entry name" value="PGAM"/>
    <property type="match status" value="1"/>
</dbReference>
<dbReference type="OrthoDB" id="280692at2"/>
<accession>A0A1V2I763</accession>
<dbReference type="InterPro" id="IPR029033">
    <property type="entry name" value="His_PPase_superfam"/>
</dbReference>
<dbReference type="Pfam" id="PF00300">
    <property type="entry name" value="His_Phos_1"/>
    <property type="match status" value="1"/>
</dbReference>
<proteinExistence type="predicted"/>
<dbReference type="Gene3D" id="3.40.50.1240">
    <property type="entry name" value="Phosphoglycerate mutase-like"/>
    <property type="match status" value="1"/>
</dbReference>
<dbReference type="CDD" id="cd07067">
    <property type="entry name" value="HP_PGM_like"/>
    <property type="match status" value="1"/>
</dbReference>
<comment type="caution">
    <text evidence="2">The sequence shown here is derived from an EMBL/GenBank/DDBJ whole genome shotgun (WGS) entry which is preliminary data.</text>
</comment>
<dbReference type="InterPro" id="IPR013078">
    <property type="entry name" value="His_Pase_superF_clade-1"/>
</dbReference>
<dbReference type="RefSeq" id="WP_076819912.1">
    <property type="nucleotide sequence ID" value="NZ_MOMC01000053.1"/>
</dbReference>
<protein>
    <submittedName>
        <fullName evidence="2">Phosphoglycerate mutase</fullName>
    </submittedName>
</protein>
<dbReference type="SUPFAM" id="SSF53254">
    <property type="entry name" value="Phosphoglycerate mutase-like"/>
    <property type="match status" value="1"/>
</dbReference>
<reference evidence="3" key="1">
    <citation type="submission" date="2016-10" db="EMBL/GenBank/DDBJ databases">
        <title>Frankia sp. NRRL B-16386 Genome sequencing.</title>
        <authorList>
            <person name="Ghodhbane-Gtari F."/>
            <person name="Swanson E."/>
            <person name="Gueddou A."/>
            <person name="Hezbri K."/>
            <person name="Ktari K."/>
            <person name="Nouioui I."/>
            <person name="Morris K."/>
            <person name="Simpson S."/>
            <person name="Abebe-Akele F."/>
            <person name="Thomas K."/>
            <person name="Gtari M."/>
            <person name="Tisa L.S."/>
        </authorList>
    </citation>
    <scope>NUCLEOTIDE SEQUENCE [LARGE SCALE GENOMIC DNA]</scope>
    <source>
        <strain evidence="3">NRRL B-16386</strain>
    </source>
</reference>
<dbReference type="PANTHER" id="PTHR20935:SF0">
    <property type="entry name" value="SERINE_THREONINE-PROTEIN PHOSPHATASE PGAM5, MITOCHONDRIAL"/>
    <property type="match status" value="1"/>
</dbReference>
<dbReference type="PANTHER" id="PTHR20935">
    <property type="entry name" value="PHOSPHOGLYCERATE MUTASE-RELATED"/>
    <property type="match status" value="1"/>
</dbReference>
<keyword evidence="3" id="KW-1185">Reference proteome</keyword>